<feature type="compositionally biased region" description="Basic residues" evidence="1">
    <location>
        <begin position="73"/>
        <end position="83"/>
    </location>
</feature>
<gene>
    <name evidence="3" type="ORF">KY290_021505</name>
</gene>
<dbReference type="EMBL" id="JAIVGD010000015">
    <property type="protein sequence ID" value="KAH0758012.1"/>
    <property type="molecule type" value="Genomic_DNA"/>
</dbReference>
<feature type="domain" description="DUF4283" evidence="2">
    <location>
        <begin position="106"/>
        <end position="190"/>
    </location>
</feature>
<feature type="region of interest" description="Disordered" evidence="1">
    <location>
        <begin position="338"/>
        <end position="393"/>
    </location>
</feature>
<comment type="caution">
    <text evidence="3">The sequence shown here is derived from an EMBL/GenBank/DDBJ whole genome shotgun (WGS) entry which is preliminary data.</text>
</comment>
<name>A0ABQ7V1S9_SOLTU</name>
<dbReference type="InterPro" id="IPR025558">
    <property type="entry name" value="DUF4283"/>
</dbReference>
<evidence type="ECO:0000259" key="2">
    <source>
        <dbReference type="Pfam" id="PF14111"/>
    </source>
</evidence>
<accession>A0ABQ7V1S9</accession>
<keyword evidence="4" id="KW-1185">Reference proteome</keyword>
<feature type="compositionally biased region" description="Basic and acidic residues" evidence="1">
    <location>
        <begin position="377"/>
        <end position="389"/>
    </location>
</feature>
<dbReference type="Pfam" id="PF14111">
    <property type="entry name" value="DUF4283"/>
    <property type="match status" value="1"/>
</dbReference>
<proteinExistence type="predicted"/>
<feature type="compositionally biased region" description="Polar residues" evidence="1">
    <location>
        <begin position="63"/>
        <end position="72"/>
    </location>
</feature>
<sequence length="603" mass="67841">MALRPSSSLNPKFSNLSADFPPLPAPKFGYPATQNPSTFDIHLLVQAESSPSLETKGAEKTKSSYANLARNRNAQRPKVRLPPRTHNFLNGKPVVSFSNEENELLAQTCKWTIIGKFSHIRTSIDIIRREFVKIIPGKGTIKIGAFDMHHVFLDFDNLEDHLNVLSRNFIQLGGLNIMKIIKWSTKFKPDADNTLAPVWINLPDLKWHLYEWDAICRIVAPIGTPLLLDKATLAKTRPTTAKVRVEIDLTKPLVNEVLLEITNVAGITEVINQRVEYETIPAFCSHCKLQGHQDENCRKLHPELRDMEGGTLVREQKMELQPIIGESTVDNKDVMVAPSQDLNSSQSKDDKWQTVVRKKGKSSSKSTTDEGTSQAPQRKDNGSNKDKKQNQFLNIKKLEVNTNEQKLQAEGVDNMDTTTNNADCVKHPLVQEMSFILRSHSKRGKKEVARKEQINQKLQNIKSDMRKTNQIKDIIYPEITIQTQIMNSPMVNVQAADIEKGFSKRKKFTSTILIPADIELGTKEISLEEGMPVASTPTSLFGLNCKLKEYIAGRKAKEKGIQLSSLSNPPRIDETLAIDMTEHEDTAYKDREDINMFNGGNLG</sequence>
<evidence type="ECO:0000313" key="3">
    <source>
        <dbReference type="EMBL" id="KAH0758012.1"/>
    </source>
</evidence>
<evidence type="ECO:0000256" key="1">
    <source>
        <dbReference type="SAM" id="MobiDB-lite"/>
    </source>
</evidence>
<feature type="region of interest" description="Disordered" evidence="1">
    <location>
        <begin position="50"/>
        <end position="83"/>
    </location>
</feature>
<protein>
    <recommendedName>
        <fullName evidence="2">DUF4283 domain-containing protein</fullName>
    </recommendedName>
</protein>
<dbReference type="PANTHER" id="PTHR31286:SF164">
    <property type="entry name" value="ZINC FINGER, CCHC-TYPE"/>
    <property type="match status" value="1"/>
</dbReference>
<evidence type="ECO:0000313" key="4">
    <source>
        <dbReference type="Proteomes" id="UP000826656"/>
    </source>
</evidence>
<dbReference type="InterPro" id="IPR040256">
    <property type="entry name" value="At4g02000-like"/>
</dbReference>
<dbReference type="PANTHER" id="PTHR31286">
    <property type="entry name" value="GLYCINE-RICH CELL WALL STRUCTURAL PROTEIN 1.8-LIKE"/>
    <property type="match status" value="1"/>
</dbReference>
<dbReference type="Proteomes" id="UP000826656">
    <property type="component" value="Unassembled WGS sequence"/>
</dbReference>
<reference evidence="3 4" key="1">
    <citation type="journal article" date="2021" name="bioRxiv">
        <title>Chromosome-scale and haplotype-resolved genome assembly of a tetraploid potato cultivar.</title>
        <authorList>
            <person name="Sun H."/>
            <person name="Jiao W.-B."/>
            <person name="Krause K."/>
            <person name="Campoy J.A."/>
            <person name="Goel M."/>
            <person name="Folz-Donahue K."/>
            <person name="Kukat C."/>
            <person name="Huettel B."/>
            <person name="Schneeberger K."/>
        </authorList>
    </citation>
    <scope>NUCLEOTIDE SEQUENCE [LARGE SCALE GENOMIC DNA]</scope>
    <source>
        <strain evidence="3">SolTubOtavaFocal</strain>
        <tissue evidence="3">Leaves</tissue>
    </source>
</reference>
<organism evidence="3 4">
    <name type="scientific">Solanum tuberosum</name>
    <name type="common">Potato</name>
    <dbReference type="NCBI Taxonomy" id="4113"/>
    <lineage>
        <taxon>Eukaryota</taxon>
        <taxon>Viridiplantae</taxon>
        <taxon>Streptophyta</taxon>
        <taxon>Embryophyta</taxon>
        <taxon>Tracheophyta</taxon>
        <taxon>Spermatophyta</taxon>
        <taxon>Magnoliopsida</taxon>
        <taxon>eudicotyledons</taxon>
        <taxon>Gunneridae</taxon>
        <taxon>Pentapetalae</taxon>
        <taxon>asterids</taxon>
        <taxon>lamiids</taxon>
        <taxon>Solanales</taxon>
        <taxon>Solanaceae</taxon>
        <taxon>Solanoideae</taxon>
        <taxon>Solaneae</taxon>
        <taxon>Solanum</taxon>
    </lineage>
</organism>